<dbReference type="Gene3D" id="1.10.1660.10">
    <property type="match status" value="1"/>
</dbReference>
<comment type="caution">
    <text evidence="2">The sequence shown here is derived from an EMBL/GenBank/DDBJ whole genome shotgun (WGS) entry which is preliminary data.</text>
</comment>
<dbReference type="InterPro" id="IPR041657">
    <property type="entry name" value="HTH_17"/>
</dbReference>
<dbReference type="SUPFAM" id="SSF46955">
    <property type="entry name" value="Putative DNA-binding domain"/>
    <property type="match status" value="1"/>
</dbReference>
<reference evidence="2" key="1">
    <citation type="journal article" date="2014" name="Front. Microbiol.">
        <title>High frequency of phylogenetically diverse reductive dehalogenase-homologous genes in deep subseafloor sedimentary metagenomes.</title>
        <authorList>
            <person name="Kawai M."/>
            <person name="Futagami T."/>
            <person name="Toyoda A."/>
            <person name="Takaki Y."/>
            <person name="Nishi S."/>
            <person name="Hori S."/>
            <person name="Arai W."/>
            <person name="Tsubouchi T."/>
            <person name="Morono Y."/>
            <person name="Uchiyama I."/>
            <person name="Ito T."/>
            <person name="Fujiyama A."/>
            <person name="Inagaki F."/>
            <person name="Takami H."/>
        </authorList>
    </citation>
    <scope>NUCLEOTIDE SEQUENCE</scope>
    <source>
        <strain evidence="2">Expedition CK06-06</strain>
    </source>
</reference>
<gene>
    <name evidence="2" type="ORF">S12H4_00093</name>
</gene>
<dbReference type="InterPro" id="IPR009061">
    <property type="entry name" value="DNA-bd_dom_put_sf"/>
</dbReference>
<dbReference type="AlphaFoldDB" id="X1QGG4"/>
<feature type="non-terminal residue" evidence="2">
    <location>
        <position position="1"/>
    </location>
</feature>
<name>X1QGG4_9ZZZZ</name>
<dbReference type="InterPro" id="IPR010093">
    <property type="entry name" value="SinI_DNA-bd"/>
</dbReference>
<feature type="domain" description="Helix-turn-helix" evidence="1">
    <location>
        <begin position="2"/>
        <end position="49"/>
    </location>
</feature>
<accession>X1QGG4</accession>
<organism evidence="2">
    <name type="scientific">marine sediment metagenome</name>
    <dbReference type="NCBI Taxonomy" id="412755"/>
    <lineage>
        <taxon>unclassified sequences</taxon>
        <taxon>metagenomes</taxon>
        <taxon>ecological metagenomes</taxon>
    </lineage>
</organism>
<evidence type="ECO:0000313" key="2">
    <source>
        <dbReference type="EMBL" id="GAI67562.1"/>
    </source>
</evidence>
<sequence length="61" mass="6714">VYETTEAAQLIGIGYATLYRWIRAGKLTPIRIAGRTLIPKSEVDRLKKEKNEQTAGGKPAA</sequence>
<dbReference type="Pfam" id="PF12728">
    <property type="entry name" value="HTH_17"/>
    <property type="match status" value="1"/>
</dbReference>
<proteinExistence type="predicted"/>
<dbReference type="NCBIfam" id="TIGR01764">
    <property type="entry name" value="excise"/>
    <property type="match status" value="1"/>
</dbReference>
<dbReference type="EMBL" id="BARW01000006">
    <property type="protein sequence ID" value="GAI67562.1"/>
    <property type="molecule type" value="Genomic_DNA"/>
</dbReference>
<dbReference type="GO" id="GO:0003677">
    <property type="term" value="F:DNA binding"/>
    <property type="evidence" value="ECO:0007669"/>
    <property type="project" value="InterPro"/>
</dbReference>
<protein>
    <recommendedName>
        <fullName evidence="1">Helix-turn-helix domain-containing protein</fullName>
    </recommendedName>
</protein>
<evidence type="ECO:0000259" key="1">
    <source>
        <dbReference type="Pfam" id="PF12728"/>
    </source>
</evidence>